<accession>A0ABN9XNW2</accession>
<dbReference type="InterPro" id="IPR036705">
    <property type="entry name" value="Ribosyl_crysJ1_sf"/>
</dbReference>
<comment type="catalytic activity">
    <reaction evidence="11">
        <text>alpha-NAD(+) + H2O = ADP-D-ribose + nicotinamide + H(+)</text>
        <dbReference type="Rhea" id="RHEA:68792"/>
        <dbReference type="ChEBI" id="CHEBI:15377"/>
        <dbReference type="ChEBI" id="CHEBI:15378"/>
        <dbReference type="ChEBI" id="CHEBI:17154"/>
        <dbReference type="ChEBI" id="CHEBI:57967"/>
        <dbReference type="ChEBI" id="CHEBI:77017"/>
    </reaction>
</comment>
<dbReference type="PANTHER" id="PTHR16222:SF24">
    <property type="entry name" value="ADP-RIBOSYLHYDROLASE ARH3"/>
    <property type="match status" value="1"/>
</dbReference>
<evidence type="ECO:0000256" key="4">
    <source>
        <dbReference type="ARBA" id="ARBA00041057"/>
    </source>
</evidence>
<evidence type="ECO:0000256" key="10">
    <source>
        <dbReference type="ARBA" id="ARBA00043193"/>
    </source>
</evidence>
<name>A0ABN9XNW2_9DINO</name>
<evidence type="ECO:0000256" key="6">
    <source>
        <dbReference type="ARBA" id="ARBA00042471"/>
    </source>
</evidence>
<protein>
    <recommendedName>
        <fullName evidence="4">ADP-ribosylhydrolase ARH3</fullName>
        <ecNumber evidence="2">3.2.1.143</ecNumber>
    </recommendedName>
    <alternativeName>
        <fullName evidence="5">ADP-ribose glycohydrolase ARH3</fullName>
    </alternativeName>
    <alternativeName>
        <fullName evidence="6">ADP-ribosylhydrolase 3</fullName>
    </alternativeName>
    <alternativeName>
        <fullName evidence="9">O-acetyl-ADP-ribose deacetylase ARH3</fullName>
    </alternativeName>
    <alternativeName>
        <fullName evidence="10">Poly(ADP-ribose) glycohydrolase ARH3</fullName>
    </alternativeName>
    <alternativeName>
        <fullName evidence="8">[Protein ADP-ribosylarginine] hydrolase-like protein 2</fullName>
    </alternativeName>
    <alternativeName>
        <fullName evidence="7">[Protein ADP-ribosylserine] hydrolase</fullName>
    </alternativeName>
</protein>
<proteinExistence type="inferred from homology"/>
<dbReference type="EMBL" id="CAUYUJ010020949">
    <property type="protein sequence ID" value="CAK0901594.1"/>
    <property type="molecule type" value="Genomic_DNA"/>
</dbReference>
<sequence>MRWERAARGGPPSRFWSWRGRAFRSRSAEGSYSTCSLVVPCIHMGQGSYVGPPEPGDEAQARRGMYSDDTNAALALASSLVASGGLDGRHAARQYAEFFFDEAVMRRVRDGVDYKTAGLPPHFPFRDGSYANGGGMRASPLGIAFRDASAAQVRAAAAEAVRSSHAHPEAVDGAAVQAYAVALAARLGAAGRARDFCPAAFLREAGAAASTPAFQRRLDAVHRRFTALRGSAEADDVQVLRWIVDRCDPQDRREGSGLGFQLAAVDMAPCVLWIAARYHRVPEEAIMRAISISGSAKGGSPL</sequence>
<evidence type="ECO:0000256" key="2">
    <source>
        <dbReference type="ARBA" id="ARBA00012255"/>
    </source>
</evidence>
<dbReference type="Pfam" id="PF03747">
    <property type="entry name" value="ADP_ribosyl_GH"/>
    <property type="match status" value="1"/>
</dbReference>
<evidence type="ECO:0000256" key="5">
    <source>
        <dbReference type="ARBA" id="ARBA00042398"/>
    </source>
</evidence>
<organism evidence="12 13">
    <name type="scientific">Prorocentrum cordatum</name>
    <dbReference type="NCBI Taxonomy" id="2364126"/>
    <lineage>
        <taxon>Eukaryota</taxon>
        <taxon>Sar</taxon>
        <taxon>Alveolata</taxon>
        <taxon>Dinophyceae</taxon>
        <taxon>Prorocentrales</taxon>
        <taxon>Prorocentraceae</taxon>
        <taxon>Prorocentrum</taxon>
    </lineage>
</organism>
<evidence type="ECO:0000256" key="11">
    <source>
        <dbReference type="ARBA" id="ARBA00049015"/>
    </source>
</evidence>
<evidence type="ECO:0000256" key="3">
    <source>
        <dbReference type="ARBA" id="ARBA00022801"/>
    </source>
</evidence>
<dbReference type="Proteomes" id="UP001189429">
    <property type="component" value="Unassembled WGS sequence"/>
</dbReference>
<gene>
    <name evidence="12" type="ORF">PCOR1329_LOCUS78499</name>
</gene>
<evidence type="ECO:0000256" key="1">
    <source>
        <dbReference type="ARBA" id="ARBA00010702"/>
    </source>
</evidence>
<reference evidence="12" key="1">
    <citation type="submission" date="2023-10" db="EMBL/GenBank/DDBJ databases">
        <authorList>
            <person name="Chen Y."/>
            <person name="Shah S."/>
            <person name="Dougan E. K."/>
            <person name="Thang M."/>
            <person name="Chan C."/>
        </authorList>
    </citation>
    <scope>NUCLEOTIDE SEQUENCE [LARGE SCALE GENOMIC DNA]</scope>
</reference>
<dbReference type="InterPro" id="IPR050792">
    <property type="entry name" value="ADP-ribosylglycohydrolase"/>
</dbReference>
<evidence type="ECO:0000256" key="8">
    <source>
        <dbReference type="ARBA" id="ARBA00042850"/>
    </source>
</evidence>
<evidence type="ECO:0000256" key="7">
    <source>
        <dbReference type="ARBA" id="ARBA00042722"/>
    </source>
</evidence>
<dbReference type="InterPro" id="IPR005502">
    <property type="entry name" value="Ribosyl_crysJ1"/>
</dbReference>
<evidence type="ECO:0000313" key="13">
    <source>
        <dbReference type="Proteomes" id="UP001189429"/>
    </source>
</evidence>
<dbReference type="Gene3D" id="1.10.4080.10">
    <property type="entry name" value="ADP-ribosylation/Crystallin J1"/>
    <property type="match status" value="1"/>
</dbReference>
<dbReference type="EC" id="3.2.1.143" evidence="2"/>
<evidence type="ECO:0000256" key="9">
    <source>
        <dbReference type="ARBA" id="ARBA00043187"/>
    </source>
</evidence>
<keyword evidence="3" id="KW-0378">Hydrolase</keyword>
<dbReference type="PANTHER" id="PTHR16222">
    <property type="entry name" value="ADP-RIBOSYLGLYCOHYDROLASE"/>
    <property type="match status" value="1"/>
</dbReference>
<keyword evidence="13" id="KW-1185">Reference proteome</keyword>
<dbReference type="SUPFAM" id="SSF101478">
    <property type="entry name" value="ADP-ribosylglycohydrolase"/>
    <property type="match status" value="1"/>
</dbReference>
<comment type="similarity">
    <text evidence="1">Belongs to the ADP-ribosylglycohydrolase family.</text>
</comment>
<evidence type="ECO:0000313" key="12">
    <source>
        <dbReference type="EMBL" id="CAK0901594.1"/>
    </source>
</evidence>
<comment type="caution">
    <text evidence="12">The sequence shown here is derived from an EMBL/GenBank/DDBJ whole genome shotgun (WGS) entry which is preliminary data.</text>
</comment>